<gene>
    <name evidence="1" type="ORF">A2W18_12070</name>
</gene>
<protein>
    <submittedName>
        <fullName evidence="1">Uncharacterized protein</fullName>
    </submittedName>
</protein>
<dbReference type="Proteomes" id="UP000179076">
    <property type="component" value="Unassembled WGS sequence"/>
</dbReference>
<reference evidence="1 2" key="1">
    <citation type="journal article" date="2016" name="Nat. Commun.">
        <title>Thousands of microbial genomes shed light on interconnected biogeochemical processes in an aquifer system.</title>
        <authorList>
            <person name="Anantharaman K."/>
            <person name="Brown C.T."/>
            <person name="Hug L.A."/>
            <person name="Sharon I."/>
            <person name="Castelle C.J."/>
            <person name="Probst A.J."/>
            <person name="Thomas B.C."/>
            <person name="Singh A."/>
            <person name="Wilkins M.J."/>
            <person name="Karaoz U."/>
            <person name="Brodie E.L."/>
            <person name="Williams K.H."/>
            <person name="Hubbard S.S."/>
            <person name="Banfield J.F."/>
        </authorList>
    </citation>
    <scope>NUCLEOTIDE SEQUENCE [LARGE SCALE GENOMIC DNA]</scope>
</reference>
<evidence type="ECO:0000313" key="2">
    <source>
        <dbReference type="Proteomes" id="UP000179076"/>
    </source>
</evidence>
<evidence type="ECO:0000313" key="1">
    <source>
        <dbReference type="EMBL" id="OGI69549.1"/>
    </source>
</evidence>
<dbReference type="AlphaFoldDB" id="A0A1F6VJ05"/>
<name>A0A1F6VJ05_9PROT</name>
<comment type="caution">
    <text evidence="1">The sequence shown here is derived from an EMBL/GenBank/DDBJ whole genome shotgun (WGS) entry which is preliminary data.</text>
</comment>
<organism evidence="1 2">
    <name type="scientific">Candidatus Muproteobacteria bacterium RBG_16_60_9</name>
    <dbReference type="NCBI Taxonomy" id="1817755"/>
    <lineage>
        <taxon>Bacteria</taxon>
        <taxon>Pseudomonadati</taxon>
        <taxon>Pseudomonadota</taxon>
        <taxon>Candidatus Muproteobacteria</taxon>
    </lineage>
</organism>
<proteinExistence type="predicted"/>
<sequence length="90" mass="10057">MSYETTPDDIAFMQAKNSFQLLIEIKSMRQLSLCNCRKLSESQETGRNQVVITGETIGDLKKFPNGLGLNSNASGNDPIRLGRKSLLYLF</sequence>
<accession>A0A1F6VJ05</accession>
<dbReference type="EMBL" id="MFSP01000018">
    <property type="protein sequence ID" value="OGI69549.1"/>
    <property type="molecule type" value="Genomic_DNA"/>
</dbReference>